<dbReference type="InterPro" id="IPR029028">
    <property type="entry name" value="Alpha/beta_knot_MTases"/>
</dbReference>
<dbReference type="EMBL" id="RJKN01000004">
    <property type="protein sequence ID" value="ROP43049.1"/>
    <property type="molecule type" value="Genomic_DNA"/>
</dbReference>
<feature type="domain" description="RNA 2-O ribose methyltransferase substrate binding" evidence="4">
    <location>
        <begin position="29"/>
        <end position="102"/>
    </location>
</feature>
<dbReference type="GO" id="GO:0005737">
    <property type="term" value="C:cytoplasm"/>
    <property type="evidence" value="ECO:0007669"/>
    <property type="project" value="UniProtKB-ARBA"/>
</dbReference>
<dbReference type="Pfam" id="PF22435">
    <property type="entry name" value="MRM3-like_sub_bind"/>
    <property type="match status" value="1"/>
</dbReference>
<dbReference type="GO" id="GO:0008173">
    <property type="term" value="F:RNA methyltransferase activity"/>
    <property type="evidence" value="ECO:0007669"/>
    <property type="project" value="InterPro"/>
</dbReference>
<name>A0A3N1HKR3_9ACTN</name>
<dbReference type="InParanoid" id="A0A3N1HKR3"/>
<dbReference type="Proteomes" id="UP000276232">
    <property type="component" value="Unassembled WGS sequence"/>
</dbReference>
<dbReference type="GO" id="GO:0003723">
    <property type="term" value="F:RNA binding"/>
    <property type="evidence" value="ECO:0007669"/>
    <property type="project" value="InterPro"/>
</dbReference>
<evidence type="ECO:0000313" key="6">
    <source>
        <dbReference type="Proteomes" id="UP000276232"/>
    </source>
</evidence>
<dbReference type="InterPro" id="IPR053888">
    <property type="entry name" value="MRM3-like_sub_bind"/>
</dbReference>
<protein>
    <submittedName>
        <fullName evidence="5">TrmH family RNA methyltransferase</fullName>
    </submittedName>
</protein>
<dbReference type="GO" id="GO:0006396">
    <property type="term" value="P:RNA processing"/>
    <property type="evidence" value="ECO:0007669"/>
    <property type="project" value="InterPro"/>
</dbReference>
<dbReference type="InterPro" id="IPR001537">
    <property type="entry name" value="SpoU_MeTrfase"/>
</dbReference>
<evidence type="ECO:0000259" key="4">
    <source>
        <dbReference type="SMART" id="SM00967"/>
    </source>
</evidence>
<dbReference type="SMART" id="SM00967">
    <property type="entry name" value="SpoU_sub_bind"/>
    <property type="match status" value="1"/>
</dbReference>
<organism evidence="5 6">
    <name type="scientific">Pseudokineococcus lusitanus</name>
    <dbReference type="NCBI Taxonomy" id="763993"/>
    <lineage>
        <taxon>Bacteria</taxon>
        <taxon>Bacillati</taxon>
        <taxon>Actinomycetota</taxon>
        <taxon>Actinomycetes</taxon>
        <taxon>Kineosporiales</taxon>
        <taxon>Kineosporiaceae</taxon>
        <taxon>Pseudokineococcus</taxon>
    </lineage>
</organism>
<evidence type="ECO:0000256" key="3">
    <source>
        <dbReference type="ARBA" id="ARBA00022679"/>
    </source>
</evidence>
<comment type="caution">
    <text evidence="5">The sequence shown here is derived from an EMBL/GenBank/DDBJ whole genome shotgun (WGS) entry which is preliminary data.</text>
</comment>
<dbReference type="InterPro" id="IPR029064">
    <property type="entry name" value="Ribosomal_eL30-like_sf"/>
</dbReference>
<dbReference type="Pfam" id="PF00588">
    <property type="entry name" value="SpoU_methylase"/>
    <property type="match status" value="1"/>
</dbReference>
<comment type="similarity">
    <text evidence="1">Belongs to the class IV-like SAM-binding methyltransferase superfamily. RNA methyltransferase TrmH family.</text>
</comment>
<dbReference type="CDD" id="cd18095">
    <property type="entry name" value="SpoU-like_rRNA-MTase"/>
    <property type="match status" value="1"/>
</dbReference>
<dbReference type="Gene3D" id="3.40.1280.10">
    <property type="match status" value="1"/>
</dbReference>
<dbReference type="Gene3D" id="3.30.1330.30">
    <property type="match status" value="1"/>
</dbReference>
<dbReference type="InterPro" id="IPR029026">
    <property type="entry name" value="tRNA_m1G_MTases_N"/>
</dbReference>
<keyword evidence="3 5" id="KW-0808">Transferase</keyword>
<dbReference type="PANTHER" id="PTHR43191">
    <property type="entry name" value="RRNA METHYLTRANSFERASE 3"/>
    <property type="match status" value="1"/>
</dbReference>
<evidence type="ECO:0000256" key="2">
    <source>
        <dbReference type="ARBA" id="ARBA00022603"/>
    </source>
</evidence>
<proteinExistence type="inferred from homology"/>
<evidence type="ECO:0000256" key="1">
    <source>
        <dbReference type="ARBA" id="ARBA00007228"/>
    </source>
</evidence>
<dbReference type="SUPFAM" id="SSF75217">
    <property type="entry name" value="alpha/beta knot"/>
    <property type="match status" value="1"/>
</dbReference>
<dbReference type="InterPro" id="IPR013123">
    <property type="entry name" value="SpoU_subst-bd"/>
</dbReference>
<gene>
    <name evidence="5" type="ORF">EDC03_1644</name>
</gene>
<reference evidence="5 6" key="1">
    <citation type="journal article" date="2015" name="Stand. Genomic Sci.">
        <title>Genomic Encyclopedia of Bacterial and Archaeal Type Strains, Phase III: the genomes of soil and plant-associated and newly described type strains.</title>
        <authorList>
            <person name="Whitman W.B."/>
            <person name="Woyke T."/>
            <person name="Klenk H.P."/>
            <person name="Zhou Y."/>
            <person name="Lilburn T.G."/>
            <person name="Beck B.J."/>
            <person name="De Vos P."/>
            <person name="Vandamme P."/>
            <person name="Eisen J.A."/>
            <person name="Garrity G."/>
            <person name="Hugenholtz P."/>
            <person name="Kyrpides N.C."/>
        </authorList>
    </citation>
    <scope>NUCLEOTIDE SEQUENCE [LARGE SCALE GENOMIC DNA]</scope>
    <source>
        <strain evidence="5 6">CECT 7306</strain>
    </source>
</reference>
<accession>A0A3N1HKR3</accession>
<dbReference type="InterPro" id="IPR051259">
    <property type="entry name" value="rRNA_Methyltransferase"/>
</dbReference>
<keyword evidence="2 5" id="KW-0489">Methyltransferase</keyword>
<dbReference type="FunCoup" id="A0A3N1HKR3">
    <property type="interactions" value="117"/>
</dbReference>
<evidence type="ECO:0000313" key="5">
    <source>
        <dbReference type="EMBL" id="ROP43049.1"/>
    </source>
</evidence>
<dbReference type="PANTHER" id="PTHR43191:SF2">
    <property type="entry name" value="RRNA METHYLTRANSFERASE 3, MITOCHONDRIAL"/>
    <property type="match status" value="1"/>
</dbReference>
<dbReference type="RefSeq" id="WP_241967097.1">
    <property type="nucleotide sequence ID" value="NZ_RJKN01000004.1"/>
</dbReference>
<keyword evidence="6" id="KW-1185">Reference proteome</keyword>
<dbReference type="SUPFAM" id="SSF55315">
    <property type="entry name" value="L30e-like"/>
    <property type="match status" value="1"/>
</dbReference>
<sequence length="292" mass="29469">MLTSPRAERVRSVRRLAGRPARVRAGLFLAEGPQAVREAVPAGAVRDLYGTPEALARHDDVVAAALERGVPVRPCTDEVLAAMADTVTPQGLVAVCRPVDVPLAEVLAASPRLVAVLHEVRDPGNAGTVLRAADAAGADAVVLTAGSVDPYNPKCVRSTAGSLFHLPVVVGADLDAALAGLRDAGCAVLAADGEGDVDLDDLSDRADAARLGLAEDGGPLAGPVAWVFGTEAQGLPPAALALADDVVRVPVHGRAESLNLATAATVCLYAAARGGRQGRRAGDLPAGATGPA</sequence>
<dbReference type="AlphaFoldDB" id="A0A3N1HKR3"/>
<dbReference type="GO" id="GO:0032259">
    <property type="term" value="P:methylation"/>
    <property type="evidence" value="ECO:0007669"/>
    <property type="project" value="UniProtKB-KW"/>
</dbReference>